<accession>A0A524RUA2</accession>
<dbReference type="InterPro" id="IPR013123">
    <property type="entry name" value="SpoU_subst-bd"/>
</dbReference>
<dbReference type="GO" id="GO:0032259">
    <property type="term" value="P:methylation"/>
    <property type="evidence" value="ECO:0007669"/>
    <property type="project" value="UniProtKB-KW"/>
</dbReference>
<dbReference type="InterPro" id="IPR001537">
    <property type="entry name" value="SpoU_MeTrfase"/>
</dbReference>
<gene>
    <name evidence="5" type="ORF">ERJ68_03545</name>
</gene>
<dbReference type="GO" id="GO:0005737">
    <property type="term" value="C:cytoplasm"/>
    <property type="evidence" value="ECO:0007669"/>
    <property type="project" value="UniProtKB-ARBA"/>
</dbReference>
<dbReference type="InterPro" id="IPR053888">
    <property type="entry name" value="MRM3-like_sub_bind"/>
</dbReference>
<evidence type="ECO:0000256" key="1">
    <source>
        <dbReference type="ARBA" id="ARBA00007228"/>
    </source>
</evidence>
<dbReference type="SUPFAM" id="SSF75217">
    <property type="entry name" value="alpha/beta knot"/>
    <property type="match status" value="1"/>
</dbReference>
<dbReference type="InterPro" id="IPR029026">
    <property type="entry name" value="tRNA_m1G_MTases_N"/>
</dbReference>
<dbReference type="AlphaFoldDB" id="A0A524RUA2"/>
<sequence length="263" mass="28068">MHPPVPPLLTSRRHPLVRQLRRLHGSRGRREAGVALLEGSHLLEEALALGRLPSLVVHTEHWAMRHSRQLAQLVGRCPCQPVSAAVLEVMATTVSPDGVLCTLPLEAGPPWPSAPGFLLALDRIQDPGNLGTLLRTALAAGVEGVHQGAGADPLQPKVMRSSAGAGLHLPLRRHGDLLPVLHAAQAGGMQCVAAVVHGDRSYWELDWTIPTLLLLGNEGCGIARGLSAACDRHVTVPHRPTVESLNVAVAGALLLFERLRQSR</sequence>
<dbReference type="InterPro" id="IPR029028">
    <property type="entry name" value="Alpha/beta_knot_MTases"/>
</dbReference>
<dbReference type="Proteomes" id="UP000315454">
    <property type="component" value="Unassembled WGS sequence"/>
</dbReference>
<dbReference type="GO" id="GO:0008173">
    <property type="term" value="F:RNA methyltransferase activity"/>
    <property type="evidence" value="ECO:0007669"/>
    <property type="project" value="InterPro"/>
</dbReference>
<dbReference type="InterPro" id="IPR051259">
    <property type="entry name" value="rRNA_Methyltransferase"/>
</dbReference>
<dbReference type="GO" id="GO:0003723">
    <property type="term" value="F:RNA binding"/>
    <property type="evidence" value="ECO:0007669"/>
    <property type="project" value="InterPro"/>
</dbReference>
<organism evidence="5 6">
    <name type="scientific">Aphanocapsa feldmannii 277cI</name>
    <dbReference type="NCBI Taxonomy" id="2507554"/>
    <lineage>
        <taxon>Bacteria</taxon>
        <taxon>Bacillati</taxon>
        <taxon>Cyanobacteriota</taxon>
        <taxon>Cyanophyceae</taxon>
        <taxon>Oscillatoriophycideae</taxon>
        <taxon>Chroococcales</taxon>
        <taxon>Microcystaceae</taxon>
        <taxon>Aphanocapsa</taxon>
    </lineage>
</organism>
<dbReference type="SUPFAM" id="SSF55315">
    <property type="entry name" value="L30e-like"/>
    <property type="match status" value="1"/>
</dbReference>
<dbReference type="PANTHER" id="PTHR43191">
    <property type="entry name" value="RRNA METHYLTRANSFERASE 3"/>
    <property type="match status" value="1"/>
</dbReference>
<comment type="caution">
    <text evidence="5">The sequence shown here is derived from an EMBL/GenBank/DDBJ whole genome shotgun (WGS) entry which is preliminary data.</text>
</comment>
<dbReference type="CDD" id="cd18095">
    <property type="entry name" value="SpoU-like_rRNA-MTase"/>
    <property type="match status" value="1"/>
</dbReference>
<protein>
    <submittedName>
        <fullName evidence="5">RNA methyltransferase</fullName>
    </submittedName>
</protein>
<dbReference type="Gene3D" id="3.40.1280.10">
    <property type="match status" value="1"/>
</dbReference>
<dbReference type="InterPro" id="IPR029064">
    <property type="entry name" value="Ribosomal_eL30-like_sf"/>
</dbReference>
<evidence type="ECO:0000259" key="4">
    <source>
        <dbReference type="SMART" id="SM00967"/>
    </source>
</evidence>
<dbReference type="PANTHER" id="PTHR43191:SF2">
    <property type="entry name" value="RRNA METHYLTRANSFERASE 3, MITOCHONDRIAL"/>
    <property type="match status" value="1"/>
</dbReference>
<feature type="domain" description="RNA 2-O ribose methyltransferase substrate binding" evidence="4">
    <location>
        <begin position="36"/>
        <end position="109"/>
    </location>
</feature>
<evidence type="ECO:0000256" key="2">
    <source>
        <dbReference type="ARBA" id="ARBA00022603"/>
    </source>
</evidence>
<proteinExistence type="inferred from homology"/>
<evidence type="ECO:0000256" key="3">
    <source>
        <dbReference type="ARBA" id="ARBA00022679"/>
    </source>
</evidence>
<keyword evidence="3 5" id="KW-0808">Transferase</keyword>
<dbReference type="GO" id="GO:0006396">
    <property type="term" value="P:RNA processing"/>
    <property type="evidence" value="ECO:0007669"/>
    <property type="project" value="InterPro"/>
</dbReference>
<reference evidence="5 6" key="1">
    <citation type="journal article" date="2019" name="mSystems">
        <title>Life at home and on the roam: Genomic adaptions reflect the dual lifestyle of an intracellular, facultative symbiont.</title>
        <authorList>
            <person name="Burgsdorf I."/>
        </authorList>
    </citation>
    <scope>NUCLEOTIDE SEQUENCE [LARGE SCALE GENOMIC DNA]</scope>
    <source>
        <strain evidence="5">277cI</strain>
    </source>
</reference>
<dbReference type="EMBL" id="SRMN01000042">
    <property type="protein sequence ID" value="TGH24030.1"/>
    <property type="molecule type" value="Genomic_DNA"/>
</dbReference>
<dbReference type="Pfam" id="PF22435">
    <property type="entry name" value="MRM3-like_sub_bind"/>
    <property type="match status" value="1"/>
</dbReference>
<dbReference type="SMART" id="SM00967">
    <property type="entry name" value="SpoU_sub_bind"/>
    <property type="match status" value="1"/>
</dbReference>
<evidence type="ECO:0000313" key="6">
    <source>
        <dbReference type="Proteomes" id="UP000315454"/>
    </source>
</evidence>
<comment type="similarity">
    <text evidence="1">Belongs to the class IV-like SAM-binding methyltransferase superfamily. RNA methyltransferase TrmH family.</text>
</comment>
<dbReference type="Gene3D" id="3.30.1330.30">
    <property type="match status" value="1"/>
</dbReference>
<name>A0A524RUA2_9CHRO</name>
<keyword evidence="2 5" id="KW-0489">Methyltransferase</keyword>
<evidence type="ECO:0000313" key="5">
    <source>
        <dbReference type="EMBL" id="TGH24030.1"/>
    </source>
</evidence>
<dbReference type="Pfam" id="PF00588">
    <property type="entry name" value="SpoU_methylase"/>
    <property type="match status" value="1"/>
</dbReference>